<reference evidence="2" key="1">
    <citation type="submission" date="2016-11" db="UniProtKB">
        <authorList>
            <consortium name="WormBaseParasite"/>
        </authorList>
    </citation>
    <scope>IDENTIFICATION</scope>
</reference>
<evidence type="ECO:0000313" key="2">
    <source>
        <dbReference type="WBParaSite" id="maker-unitig_39708-snap-gene-0.3-mRNA-1"/>
    </source>
</evidence>
<proteinExistence type="predicted"/>
<sequence>MMCYGGSQILSSLLFGKLAELTNKQACVYTRCNNCSDALDLFLLFWTIDESSVGPLFLTSIVSGMIDAVWNSQLLALQGELFFRRIKWPPSRPTKCGESLGYIVGIFLQHGRVLTRHKAGW</sequence>
<organism evidence="1 2">
    <name type="scientific">Macrostomum lignano</name>
    <dbReference type="NCBI Taxonomy" id="282301"/>
    <lineage>
        <taxon>Eukaryota</taxon>
        <taxon>Metazoa</taxon>
        <taxon>Spiralia</taxon>
        <taxon>Lophotrochozoa</taxon>
        <taxon>Platyhelminthes</taxon>
        <taxon>Rhabditophora</taxon>
        <taxon>Macrostomorpha</taxon>
        <taxon>Macrostomida</taxon>
        <taxon>Macrostomidae</taxon>
        <taxon>Macrostomum</taxon>
    </lineage>
</organism>
<dbReference type="WBParaSite" id="maker-unitig_39708-snap-gene-0.3-mRNA-1">
    <property type="protein sequence ID" value="maker-unitig_39708-snap-gene-0.3-mRNA-1"/>
    <property type="gene ID" value="maker-unitig_39708-snap-gene-0.3"/>
</dbReference>
<dbReference type="Proteomes" id="UP000095280">
    <property type="component" value="Unplaced"/>
</dbReference>
<dbReference type="AlphaFoldDB" id="A0A1I8FLW3"/>
<name>A0A1I8FLW3_9PLAT</name>
<accession>A0A1I8FLW3</accession>
<keyword evidence="1" id="KW-1185">Reference proteome</keyword>
<evidence type="ECO:0000313" key="1">
    <source>
        <dbReference type="Proteomes" id="UP000095280"/>
    </source>
</evidence>
<protein>
    <submittedName>
        <fullName evidence="2">Solute carrier family 40 protein</fullName>
    </submittedName>
</protein>